<dbReference type="EMBL" id="JWIR02000020">
    <property type="protein sequence ID" value="KKB41615.1"/>
    <property type="molecule type" value="Genomic_DNA"/>
</dbReference>
<reference evidence="1" key="1">
    <citation type="submission" date="2015-02" db="EMBL/GenBank/DDBJ databases">
        <title>Genome Assembly of Bacillaceae bacterium MTCC 8252.</title>
        <authorList>
            <person name="Verma A."/>
            <person name="Khatri I."/>
            <person name="Mual P."/>
            <person name="Subramanian S."/>
            <person name="Krishnamurthi S."/>
        </authorList>
    </citation>
    <scope>NUCLEOTIDE SEQUENCE [LARGE SCALE GENOMIC DNA]</scope>
    <source>
        <strain evidence="1">MTCC 8252</strain>
    </source>
</reference>
<dbReference type="Pfam" id="PF13040">
    <property type="entry name" value="Fur_reg_FbpB"/>
    <property type="match status" value="1"/>
</dbReference>
<evidence type="ECO:0008006" key="3">
    <source>
        <dbReference type="Google" id="ProtNLM"/>
    </source>
</evidence>
<dbReference type="Proteomes" id="UP000031563">
    <property type="component" value="Unassembled WGS sequence"/>
</dbReference>
<dbReference type="STRING" id="1221996.QY95_00617"/>
<dbReference type="RefSeq" id="WP_082090073.1">
    <property type="nucleotide sequence ID" value="NZ_JWIQ02000067.1"/>
</dbReference>
<keyword evidence="2" id="KW-1185">Reference proteome</keyword>
<dbReference type="AlphaFoldDB" id="A0A0F5HLD1"/>
<protein>
    <recommendedName>
        <fullName evidence="3">FbpB family small basic protein</fullName>
    </recommendedName>
</protein>
<organism evidence="1 2">
    <name type="scientific">Bacillus thermotolerans</name>
    <name type="common">Quasibacillus thermotolerans</name>
    <dbReference type="NCBI Taxonomy" id="1221996"/>
    <lineage>
        <taxon>Bacteria</taxon>
        <taxon>Bacillati</taxon>
        <taxon>Bacillota</taxon>
        <taxon>Bacilli</taxon>
        <taxon>Bacillales</taxon>
        <taxon>Bacillaceae</taxon>
        <taxon>Bacillus</taxon>
    </lineage>
</organism>
<name>A0A0F5HLD1_BACTR</name>
<proteinExistence type="predicted"/>
<evidence type="ECO:0000313" key="1">
    <source>
        <dbReference type="EMBL" id="KKB41615.1"/>
    </source>
</evidence>
<comment type="caution">
    <text evidence="1">The sequence shown here is derived from an EMBL/GenBank/DDBJ whole genome shotgun (WGS) entry which is preliminary data.</text>
</comment>
<evidence type="ECO:0000313" key="2">
    <source>
        <dbReference type="Proteomes" id="UP000031563"/>
    </source>
</evidence>
<accession>A0A0F5HLD1</accession>
<accession>A0A0F5I8L1</accession>
<sequence>MRVKYKKSLEELIQENKQQLLSDKEAMEQIEKRIEDRHDLDKKLA</sequence>
<dbReference type="OrthoDB" id="2991278at2"/>
<gene>
    <name evidence="1" type="ORF">QY95_00617</name>
</gene>
<dbReference type="InterPro" id="IPR025004">
    <property type="entry name" value="SenN/SenS"/>
</dbReference>